<gene>
    <name evidence="1" type="ORF">An12g05760</name>
</gene>
<dbReference type="RefSeq" id="XP_059604493.1">
    <property type="nucleotide sequence ID" value="XM_059750927.1"/>
</dbReference>
<accession>A0AAJ8BVK5</accession>
<organism evidence="1">
    <name type="scientific">Aspergillus niger</name>
    <dbReference type="NCBI Taxonomy" id="5061"/>
    <lineage>
        <taxon>Eukaryota</taxon>
        <taxon>Fungi</taxon>
        <taxon>Dikarya</taxon>
        <taxon>Ascomycota</taxon>
        <taxon>Pezizomycotina</taxon>
        <taxon>Eurotiomycetes</taxon>
        <taxon>Eurotiomycetidae</taxon>
        <taxon>Eurotiales</taxon>
        <taxon>Aspergillaceae</taxon>
        <taxon>Aspergillus</taxon>
        <taxon>Aspergillus subgen. Circumdati</taxon>
    </lineage>
</organism>
<dbReference type="KEGG" id="ang:An12g05760"/>
<reference evidence="1" key="2">
    <citation type="submission" date="2025-08" db="UniProtKB">
        <authorList>
            <consortium name="RefSeq"/>
        </authorList>
    </citation>
    <scope>IDENTIFICATION</scope>
</reference>
<dbReference type="VEuPathDB" id="FungiDB:An12g05760"/>
<evidence type="ECO:0000313" key="1">
    <source>
        <dbReference type="RefSeq" id="XP_059604493.1"/>
    </source>
</evidence>
<protein>
    <submittedName>
        <fullName evidence="1">Uncharacterized protein</fullName>
    </submittedName>
</protein>
<dbReference type="AlphaFoldDB" id="A0AAJ8BVK5"/>
<dbReference type="GeneID" id="84592581"/>
<proteinExistence type="predicted"/>
<reference evidence="1" key="1">
    <citation type="submission" date="2025-02" db="EMBL/GenBank/DDBJ databases">
        <authorList>
            <consortium name="NCBI Genome Project"/>
        </authorList>
    </citation>
    <scope>NUCLEOTIDE SEQUENCE</scope>
</reference>
<name>A0AAJ8BVK5_ASPNG</name>
<sequence>MTSRVSKGCQLTGAATDPCISKKQHQHVLQRAAVVGQEDRDIAARGWREGVAQKGGCTADWMQWYLGVPRAGRWVNSGGSGCGWGGGSTAPSDPTRTSGLLVMVHMAYGRCELMAEAESTGFRADLSHCACASWAQKVVDVMQC</sequence>